<comment type="caution">
    <text evidence="1">The sequence shown here is derived from an EMBL/GenBank/DDBJ whole genome shotgun (WGS) entry which is preliminary data.</text>
</comment>
<dbReference type="EMBL" id="JAAALK010000288">
    <property type="protein sequence ID" value="KAG8055422.1"/>
    <property type="molecule type" value="Genomic_DNA"/>
</dbReference>
<reference evidence="1" key="1">
    <citation type="journal article" date="2021" name="bioRxiv">
        <title>Whole Genome Assembly and Annotation of Northern Wild Rice, Zizania palustris L., Supports a Whole Genome Duplication in the Zizania Genus.</title>
        <authorList>
            <person name="Haas M."/>
            <person name="Kono T."/>
            <person name="Macchietto M."/>
            <person name="Millas R."/>
            <person name="McGilp L."/>
            <person name="Shao M."/>
            <person name="Duquette J."/>
            <person name="Hirsch C.N."/>
            <person name="Kimball J."/>
        </authorList>
    </citation>
    <scope>NUCLEOTIDE SEQUENCE</scope>
    <source>
        <tissue evidence="1">Fresh leaf tissue</tissue>
    </source>
</reference>
<keyword evidence="2" id="KW-1185">Reference proteome</keyword>
<gene>
    <name evidence="1" type="ORF">GUJ93_ZPchr0001g32531</name>
</gene>
<evidence type="ECO:0000313" key="2">
    <source>
        <dbReference type="Proteomes" id="UP000729402"/>
    </source>
</evidence>
<accession>A0A8J5RSP0</accession>
<proteinExistence type="predicted"/>
<protein>
    <submittedName>
        <fullName evidence="1">Uncharacterized protein</fullName>
    </submittedName>
</protein>
<dbReference type="AlphaFoldDB" id="A0A8J5RSP0"/>
<evidence type="ECO:0000313" key="1">
    <source>
        <dbReference type="EMBL" id="KAG8055422.1"/>
    </source>
</evidence>
<sequence length="71" mass="6847">MLSLRLDFKGAISDGAGQGPVVGVGLPPVDAGAWCSASPGGCAIAPGGLQPVCPGDRAAVSKAAMPRTLCV</sequence>
<name>A0A8J5RSP0_ZIZPA</name>
<organism evidence="1 2">
    <name type="scientific">Zizania palustris</name>
    <name type="common">Northern wild rice</name>
    <dbReference type="NCBI Taxonomy" id="103762"/>
    <lineage>
        <taxon>Eukaryota</taxon>
        <taxon>Viridiplantae</taxon>
        <taxon>Streptophyta</taxon>
        <taxon>Embryophyta</taxon>
        <taxon>Tracheophyta</taxon>
        <taxon>Spermatophyta</taxon>
        <taxon>Magnoliopsida</taxon>
        <taxon>Liliopsida</taxon>
        <taxon>Poales</taxon>
        <taxon>Poaceae</taxon>
        <taxon>BOP clade</taxon>
        <taxon>Oryzoideae</taxon>
        <taxon>Oryzeae</taxon>
        <taxon>Zizaniinae</taxon>
        <taxon>Zizania</taxon>
    </lineage>
</organism>
<reference evidence="1" key="2">
    <citation type="submission" date="2021-02" db="EMBL/GenBank/DDBJ databases">
        <authorList>
            <person name="Kimball J.A."/>
            <person name="Haas M.W."/>
            <person name="Macchietto M."/>
            <person name="Kono T."/>
            <person name="Duquette J."/>
            <person name="Shao M."/>
        </authorList>
    </citation>
    <scope>NUCLEOTIDE SEQUENCE</scope>
    <source>
        <tissue evidence="1">Fresh leaf tissue</tissue>
    </source>
</reference>
<dbReference type="Proteomes" id="UP000729402">
    <property type="component" value="Unassembled WGS sequence"/>
</dbReference>